<evidence type="ECO:0000313" key="1">
    <source>
        <dbReference type="EMBL" id="KAJ8669216.1"/>
    </source>
</evidence>
<gene>
    <name evidence="1" type="ORF">QAD02_000475</name>
</gene>
<dbReference type="EMBL" id="CM056743">
    <property type="protein sequence ID" value="KAJ8669216.1"/>
    <property type="molecule type" value="Genomic_DNA"/>
</dbReference>
<sequence>MAFTNEEMASCVRCGSLSVIALAKSILNTNYDPLDIKKLITDKAAIFVAAVLCKLTLINKGRVMQVQQYDPLPSASGTVPCNISTVMTALLTSISCMPNVAFSSTLHNKSIIRDRKKQLSQGTPSQENPFANVPPDEVSVVQDNESPVAHDDFENVATNEVGTHHTNTPAATDCSRNCGGDSSPDKDTVNDKDVDSIDNEADIPHSYVESPKSSYGLNRNPTVIRATGIHSNPEKERQTRRASPQGPPQIAGRRISDPLYSYQGILNMQNEHGVKERCTPANITFNGEHDMGLHAKIKFVCPVCGYHACLDMNNPEPEKMPINSGAVAGSVYAGISHSELRQLLAALDVPCMSDTTFRKHRLKLMQIVLETSEESMKLAIEEEKRLARMNGDVINGIPFITVIVDGSWGKRSYKSGQYDSLSGCAAIIGARTKKVLYIGVRNKYCYACTIAASKNVAPSEQHRLTCCFKNWGRDQSSSSMEKDIIVQGFQREC</sequence>
<comment type="caution">
    <text evidence="1">The sequence shown here is derived from an EMBL/GenBank/DDBJ whole genome shotgun (WGS) entry which is preliminary data.</text>
</comment>
<accession>A0ACC2NDP7</accession>
<proteinExistence type="predicted"/>
<protein>
    <submittedName>
        <fullName evidence="1">Uncharacterized protein</fullName>
    </submittedName>
</protein>
<reference evidence="1" key="1">
    <citation type="submission" date="2023-04" db="EMBL/GenBank/DDBJ databases">
        <title>A chromosome-level genome assembly of the parasitoid wasp Eretmocerus hayati.</title>
        <authorList>
            <person name="Zhong Y."/>
            <person name="Liu S."/>
            <person name="Liu Y."/>
        </authorList>
    </citation>
    <scope>NUCLEOTIDE SEQUENCE</scope>
    <source>
        <strain evidence="1">ZJU_SS_LIU_2023</strain>
    </source>
</reference>
<organism evidence="1 2">
    <name type="scientific">Eretmocerus hayati</name>
    <dbReference type="NCBI Taxonomy" id="131215"/>
    <lineage>
        <taxon>Eukaryota</taxon>
        <taxon>Metazoa</taxon>
        <taxon>Ecdysozoa</taxon>
        <taxon>Arthropoda</taxon>
        <taxon>Hexapoda</taxon>
        <taxon>Insecta</taxon>
        <taxon>Pterygota</taxon>
        <taxon>Neoptera</taxon>
        <taxon>Endopterygota</taxon>
        <taxon>Hymenoptera</taxon>
        <taxon>Apocrita</taxon>
        <taxon>Proctotrupomorpha</taxon>
        <taxon>Chalcidoidea</taxon>
        <taxon>Aphelinidae</taxon>
        <taxon>Aphelininae</taxon>
        <taxon>Eretmocerus</taxon>
    </lineage>
</organism>
<dbReference type="Proteomes" id="UP001239111">
    <property type="component" value="Chromosome 3"/>
</dbReference>
<evidence type="ECO:0000313" key="2">
    <source>
        <dbReference type="Proteomes" id="UP001239111"/>
    </source>
</evidence>
<keyword evidence="2" id="KW-1185">Reference proteome</keyword>
<name>A0ACC2NDP7_9HYME</name>